<dbReference type="InterPro" id="IPR011993">
    <property type="entry name" value="PH-like_dom_sf"/>
</dbReference>
<gene>
    <name evidence="1" type="ORF">M9458_034753</name>
</gene>
<dbReference type="EMBL" id="JAMKFB020000017">
    <property type="protein sequence ID" value="KAL0170157.1"/>
    <property type="molecule type" value="Genomic_DNA"/>
</dbReference>
<sequence length="95" mass="10044">EIPLSEVLSLEPAKTFNLLPEGANPHCFEIATASLVYYVGENLARADGGTPGYGSSVLVSGVGQDVARMWEMAIQHALMPVIAKGISHGGHHSHH</sequence>
<dbReference type="SUPFAM" id="SSF50729">
    <property type="entry name" value="PH domain-like"/>
    <property type="match status" value="1"/>
</dbReference>
<dbReference type="GO" id="GO:0005737">
    <property type="term" value="C:cytoplasm"/>
    <property type="evidence" value="ECO:0007669"/>
    <property type="project" value="UniProtKB-SubCell"/>
</dbReference>
<reference evidence="1 2" key="1">
    <citation type="submission" date="2024-05" db="EMBL/GenBank/DDBJ databases">
        <title>Genome sequencing and assembly of Indian major carp, Cirrhinus mrigala (Hamilton, 1822).</title>
        <authorList>
            <person name="Mohindra V."/>
            <person name="Chowdhury L.M."/>
            <person name="Lal K."/>
            <person name="Jena J.K."/>
        </authorList>
    </citation>
    <scope>NUCLEOTIDE SEQUENCE [LARGE SCALE GENOMIC DNA]</scope>
    <source>
        <strain evidence="1">CM1030</strain>
        <tissue evidence="1">Blood</tissue>
    </source>
</reference>
<dbReference type="GO" id="GO:0004697">
    <property type="term" value="F:diacylglycerol-dependent serine/threonine kinase activity"/>
    <property type="evidence" value="ECO:0007669"/>
    <property type="project" value="UniProtKB-EC"/>
</dbReference>
<feature type="non-terminal residue" evidence="1">
    <location>
        <position position="1"/>
    </location>
</feature>
<dbReference type="PANTHER" id="PTHR22968">
    <property type="entry name" value="PROTEIN KINASE C, MU"/>
    <property type="match status" value="1"/>
</dbReference>
<feature type="non-terminal residue" evidence="1">
    <location>
        <position position="95"/>
    </location>
</feature>
<organism evidence="1 2">
    <name type="scientific">Cirrhinus mrigala</name>
    <name type="common">Mrigala</name>
    <dbReference type="NCBI Taxonomy" id="683832"/>
    <lineage>
        <taxon>Eukaryota</taxon>
        <taxon>Metazoa</taxon>
        <taxon>Chordata</taxon>
        <taxon>Craniata</taxon>
        <taxon>Vertebrata</taxon>
        <taxon>Euteleostomi</taxon>
        <taxon>Actinopterygii</taxon>
        <taxon>Neopterygii</taxon>
        <taxon>Teleostei</taxon>
        <taxon>Ostariophysi</taxon>
        <taxon>Cypriniformes</taxon>
        <taxon>Cyprinidae</taxon>
        <taxon>Labeoninae</taxon>
        <taxon>Labeonini</taxon>
        <taxon>Cirrhinus</taxon>
    </lineage>
</organism>
<dbReference type="Gene3D" id="2.30.29.30">
    <property type="entry name" value="Pleckstrin-homology domain (PH domain)/Phosphotyrosine-binding domain (PTB)"/>
    <property type="match status" value="1"/>
</dbReference>
<dbReference type="AlphaFoldDB" id="A0ABD0P8P0"/>
<evidence type="ECO:0000313" key="2">
    <source>
        <dbReference type="Proteomes" id="UP001529510"/>
    </source>
</evidence>
<accession>A0ABD0P8P0</accession>
<proteinExistence type="predicted"/>
<dbReference type="Proteomes" id="UP001529510">
    <property type="component" value="Unassembled WGS sequence"/>
</dbReference>
<name>A0ABD0P8P0_CIRMR</name>
<protein>
    <submittedName>
        <fullName evidence="1">Uncharacterized protein</fullName>
    </submittedName>
</protein>
<dbReference type="CDD" id="cd01239">
    <property type="entry name" value="PH_PKD"/>
    <property type="match status" value="1"/>
</dbReference>
<dbReference type="PANTHER" id="PTHR22968:SF9">
    <property type="entry name" value="SERINE_THREONINE-PROTEIN KINASE D1"/>
    <property type="match status" value="1"/>
</dbReference>
<dbReference type="GO" id="GO:0008270">
    <property type="term" value="F:zinc ion binding"/>
    <property type="evidence" value="ECO:0007669"/>
    <property type="project" value="UniProtKB-KW"/>
</dbReference>
<keyword evidence="2" id="KW-1185">Reference proteome</keyword>
<comment type="caution">
    <text evidence="1">The sequence shown here is derived from an EMBL/GenBank/DDBJ whole genome shotgun (WGS) entry which is preliminary data.</text>
</comment>
<evidence type="ECO:0000313" key="1">
    <source>
        <dbReference type="EMBL" id="KAL0170157.1"/>
    </source>
</evidence>